<protein>
    <recommendedName>
        <fullName evidence="3">beta-N-acetylhexosaminidase</fullName>
        <ecNumber evidence="3">3.2.1.52</ecNumber>
    </recommendedName>
</protein>
<dbReference type="GO" id="GO:0009254">
    <property type="term" value="P:peptidoglycan turnover"/>
    <property type="evidence" value="ECO:0007669"/>
    <property type="project" value="TreeGrafter"/>
</dbReference>
<keyword evidence="5" id="KW-0326">Glycosidase</keyword>
<dbReference type="EMBL" id="DWWN01000065">
    <property type="protein sequence ID" value="HJC46340.1"/>
    <property type="molecule type" value="Genomic_DNA"/>
</dbReference>
<dbReference type="PANTHER" id="PTHR30480:SF13">
    <property type="entry name" value="BETA-HEXOSAMINIDASE"/>
    <property type="match status" value="1"/>
</dbReference>
<evidence type="ECO:0000256" key="4">
    <source>
        <dbReference type="ARBA" id="ARBA00022801"/>
    </source>
</evidence>
<reference evidence="7" key="2">
    <citation type="submission" date="2021-04" db="EMBL/GenBank/DDBJ databases">
        <authorList>
            <person name="Gilroy R."/>
        </authorList>
    </citation>
    <scope>NUCLEOTIDE SEQUENCE</scope>
    <source>
        <strain evidence="7">ChiSjej5B23-2810</strain>
    </source>
</reference>
<evidence type="ECO:0000259" key="6">
    <source>
        <dbReference type="Pfam" id="PF00933"/>
    </source>
</evidence>
<dbReference type="SUPFAM" id="SSF51445">
    <property type="entry name" value="(Trans)glycosidases"/>
    <property type="match status" value="1"/>
</dbReference>
<proteinExistence type="inferred from homology"/>
<evidence type="ECO:0000256" key="5">
    <source>
        <dbReference type="ARBA" id="ARBA00023295"/>
    </source>
</evidence>
<comment type="catalytic activity">
    <reaction evidence="1">
        <text>Hydrolysis of terminal non-reducing N-acetyl-D-hexosamine residues in N-acetyl-beta-D-hexosaminides.</text>
        <dbReference type="EC" id="3.2.1.52"/>
    </reaction>
</comment>
<dbReference type="Pfam" id="PF00933">
    <property type="entry name" value="Glyco_hydro_3"/>
    <property type="match status" value="1"/>
</dbReference>
<dbReference type="InterPro" id="IPR036881">
    <property type="entry name" value="Glyco_hydro_3_C_sf"/>
</dbReference>
<sequence length="582" mass="63838">MVDLKANPFYLTDAQIQWVEDTIAGMTLEEKLGQLFVILQAQPGFGEKQVESLLNQSHMGGLRWQNGGNKEQIYSQLTTFQKHSKIPLLIAANCDDGGNGAAPEGTFVATAVECGAGEGTENAYHLGLVAGREASALGANWMFNPVCDVYQNWRNTIVNTRAFSSGPDTVIANAKAYIQGIKDANPNMACTAKHFPGDGVEELDQHLAMGVNSLSVEDWEATFGKVYRALIADGLEGVMVGHIALPEMSRKLCPGIQDKDIKPATMAPELITGLLRGELGFNGVVITDATHMVSMTATAKRKDAIPGAIIAGCDMVLFANDIDEDIAYMKAAYDKGDLTEERLSDALHRILGMKAHLHLYEEAVRIPDKAGLDCIGCAEHQAYSDQAADSCITLVKDTRGTLPVNPAQKKRVFLVYVGSTPTSKGYNGDPVKQVVKEELEQAGFEVDLCPNFYALEVENGVTPMNIVKMMGHSSREEFIRTHDWALIVVNVKGYAQENNVRLRWSCNHSMELPWYNEEIPTVAMSLNYTNHLIDLPQIHTFINAYGPKRNHIRAAIQKITGQSAFKGTADENVFCGRWDTRL</sequence>
<dbReference type="InterPro" id="IPR017853">
    <property type="entry name" value="GH"/>
</dbReference>
<keyword evidence="4 7" id="KW-0378">Hydrolase</keyword>
<dbReference type="GO" id="GO:0004563">
    <property type="term" value="F:beta-N-acetylhexosaminidase activity"/>
    <property type="evidence" value="ECO:0007669"/>
    <property type="project" value="UniProtKB-EC"/>
</dbReference>
<dbReference type="EC" id="3.2.1.52" evidence="3"/>
<comment type="caution">
    <text evidence="7">The sequence shown here is derived from an EMBL/GenBank/DDBJ whole genome shotgun (WGS) entry which is preliminary data.</text>
</comment>
<dbReference type="InterPro" id="IPR036962">
    <property type="entry name" value="Glyco_hydro_3_N_sf"/>
</dbReference>
<evidence type="ECO:0000256" key="2">
    <source>
        <dbReference type="ARBA" id="ARBA00005336"/>
    </source>
</evidence>
<evidence type="ECO:0000313" key="8">
    <source>
        <dbReference type="Proteomes" id="UP000823906"/>
    </source>
</evidence>
<reference evidence="7" key="1">
    <citation type="journal article" date="2021" name="PeerJ">
        <title>Extensive microbial diversity within the chicken gut microbiome revealed by metagenomics and culture.</title>
        <authorList>
            <person name="Gilroy R."/>
            <person name="Ravi A."/>
            <person name="Getino M."/>
            <person name="Pursley I."/>
            <person name="Horton D.L."/>
            <person name="Alikhan N.F."/>
            <person name="Baker D."/>
            <person name="Gharbi K."/>
            <person name="Hall N."/>
            <person name="Watson M."/>
            <person name="Adriaenssens E.M."/>
            <person name="Foster-Nyarko E."/>
            <person name="Jarju S."/>
            <person name="Secka A."/>
            <person name="Antonio M."/>
            <person name="Oren A."/>
            <person name="Chaudhuri R.R."/>
            <person name="La Ragione R."/>
            <person name="Hildebrand F."/>
            <person name="Pallen M.J."/>
        </authorList>
    </citation>
    <scope>NUCLEOTIDE SEQUENCE</scope>
    <source>
        <strain evidence="7">ChiSjej5B23-2810</strain>
    </source>
</reference>
<dbReference type="Gene3D" id="3.20.20.300">
    <property type="entry name" value="Glycoside hydrolase, family 3, N-terminal domain"/>
    <property type="match status" value="1"/>
</dbReference>
<dbReference type="Gene3D" id="3.40.50.1700">
    <property type="entry name" value="Glycoside hydrolase family 3 C-terminal domain"/>
    <property type="match status" value="1"/>
</dbReference>
<name>A0A9D2PBB6_9FIRM</name>
<dbReference type="AlphaFoldDB" id="A0A9D2PBB6"/>
<dbReference type="InterPro" id="IPR001764">
    <property type="entry name" value="Glyco_hydro_3_N"/>
</dbReference>
<evidence type="ECO:0000256" key="3">
    <source>
        <dbReference type="ARBA" id="ARBA00012663"/>
    </source>
</evidence>
<accession>A0A9D2PBB6</accession>
<evidence type="ECO:0000313" key="7">
    <source>
        <dbReference type="EMBL" id="HJC46340.1"/>
    </source>
</evidence>
<comment type="similarity">
    <text evidence="2">Belongs to the glycosyl hydrolase 3 family.</text>
</comment>
<dbReference type="InterPro" id="IPR050226">
    <property type="entry name" value="NagZ_Beta-hexosaminidase"/>
</dbReference>
<gene>
    <name evidence="7" type="ORF">H9703_09475</name>
</gene>
<organism evidence="7 8">
    <name type="scientific">Candidatus Faecalibacterium faecigallinarum</name>
    <dbReference type="NCBI Taxonomy" id="2838577"/>
    <lineage>
        <taxon>Bacteria</taxon>
        <taxon>Bacillati</taxon>
        <taxon>Bacillota</taxon>
        <taxon>Clostridia</taxon>
        <taxon>Eubacteriales</taxon>
        <taxon>Oscillospiraceae</taxon>
        <taxon>Faecalibacterium</taxon>
    </lineage>
</organism>
<dbReference type="GO" id="GO:0005975">
    <property type="term" value="P:carbohydrate metabolic process"/>
    <property type="evidence" value="ECO:0007669"/>
    <property type="project" value="InterPro"/>
</dbReference>
<dbReference type="Proteomes" id="UP000823906">
    <property type="component" value="Unassembled WGS sequence"/>
</dbReference>
<dbReference type="PANTHER" id="PTHR30480">
    <property type="entry name" value="BETA-HEXOSAMINIDASE-RELATED"/>
    <property type="match status" value="1"/>
</dbReference>
<feature type="domain" description="Glycoside hydrolase family 3 N-terminal" evidence="6">
    <location>
        <begin position="27"/>
        <end position="351"/>
    </location>
</feature>
<evidence type="ECO:0000256" key="1">
    <source>
        <dbReference type="ARBA" id="ARBA00001231"/>
    </source>
</evidence>